<organism evidence="2 3">
    <name type="scientific">Aeromicrobium ginsengisoli</name>
    <dbReference type="NCBI Taxonomy" id="363867"/>
    <lineage>
        <taxon>Bacteria</taxon>
        <taxon>Bacillati</taxon>
        <taxon>Actinomycetota</taxon>
        <taxon>Actinomycetes</taxon>
        <taxon>Propionibacteriales</taxon>
        <taxon>Nocardioidaceae</taxon>
        <taxon>Aeromicrobium</taxon>
    </lineage>
</organism>
<evidence type="ECO:0000313" key="3">
    <source>
        <dbReference type="Proteomes" id="UP000380867"/>
    </source>
</evidence>
<keyword evidence="1" id="KW-0812">Transmembrane</keyword>
<evidence type="ECO:0000256" key="1">
    <source>
        <dbReference type="SAM" id="Phobius"/>
    </source>
</evidence>
<sequence length="75" mass="7832">MRMPRTSRELVRSTLDLAIVGTCLSVVAALVARFLGSAGGAHETFVIAFSVTMLCCVIALVLAVVAKLIEVADPS</sequence>
<reference evidence="2" key="1">
    <citation type="submission" date="2019-09" db="EMBL/GenBank/DDBJ databases">
        <authorList>
            <person name="Li J."/>
        </authorList>
    </citation>
    <scope>NUCLEOTIDE SEQUENCE [LARGE SCALE GENOMIC DNA]</scope>
    <source>
        <strain evidence="2">JCM 14732</strain>
    </source>
</reference>
<gene>
    <name evidence="2" type="ORF">ESP70_015000</name>
</gene>
<dbReference type="Proteomes" id="UP000380867">
    <property type="component" value="Unassembled WGS sequence"/>
</dbReference>
<evidence type="ECO:0000313" key="2">
    <source>
        <dbReference type="EMBL" id="KAA1395462.1"/>
    </source>
</evidence>
<protein>
    <submittedName>
        <fullName evidence="2">Uncharacterized protein</fullName>
    </submittedName>
</protein>
<dbReference type="AlphaFoldDB" id="A0A5M4FC36"/>
<feature type="transmembrane region" description="Helical" evidence="1">
    <location>
        <begin position="15"/>
        <end position="35"/>
    </location>
</feature>
<proteinExistence type="predicted"/>
<feature type="transmembrane region" description="Helical" evidence="1">
    <location>
        <begin position="47"/>
        <end position="69"/>
    </location>
</feature>
<comment type="caution">
    <text evidence="2">The sequence shown here is derived from an EMBL/GenBank/DDBJ whole genome shotgun (WGS) entry which is preliminary data.</text>
</comment>
<keyword evidence="1" id="KW-0472">Membrane</keyword>
<name>A0A5M4FC36_9ACTN</name>
<dbReference type="OrthoDB" id="3748987at2"/>
<accession>A0A5M4FC36</accession>
<dbReference type="RefSeq" id="WP_149690127.1">
    <property type="nucleotide sequence ID" value="NZ_SDPQ02000003.1"/>
</dbReference>
<dbReference type="EMBL" id="SDPQ02000003">
    <property type="protein sequence ID" value="KAA1395462.1"/>
    <property type="molecule type" value="Genomic_DNA"/>
</dbReference>
<keyword evidence="3" id="KW-1185">Reference proteome</keyword>
<keyword evidence="1" id="KW-1133">Transmembrane helix</keyword>